<dbReference type="InterPro" id="IPR036259">
    <property type="entry name" value="MFS_trans_sf"/>
</dbReference>
<dbReference type="Gene3D" id="1.20.1250.20">
    <property type="entry name" value="MFS general substrate transporter like domains"/>
    <property type="match status" value="2"/>
</dbReference>
<evidence type="ECO:0000313" key="10">
    <source>
        <dbReference type="EMBL" id="PXW56402.1"/>
    </source>
</evidence>
<evidence type="ECO:0000256" key="6">
    <source>
        <dbReference type="ARBA" id="ARBA00022989"/>
    </source>
</evidence>
<dbReference type="GO" id="GO:0005886">
    <property type="term" value="C:plasma membrane"/>
    <property type="evidence" value="ECO:0007669"/>
    <property type="project" value="UniProtKB-SubCell"/>
</dbReference>
<keyword evidence="2" id="KW-0813">Transport</keyword>
<organism evidence="10 11">
    <name type="scientific">Chelatococcus asaccharovorans</name>
    <dbReference type="NCBI Taxonomy" id="28210"/>
    <lineage>
        <taxon>Bacteria</taxon>
        <taxon>Pseudomonadati</taxon>
        <taxon>Pseudomonadota</taxon>
        <taxon>Alphaproteobacteria</taxon>
        <taxon>Hyphomicrobiales</taxon>
        <taxon>Chelatococcaceae</taxon>
        <taxon>Chelatococcus</taxon>
    </lineage>
</organism>
<reference evidence="10 11" key="1">
    <citation type="submission" date="2018-05" db="EMBL/GenBank/DDBJ databases">
        <title>Genomic Encyclopedia of Type Strains, Phase IV (KMG-IV): sequencing the most valuable type-strain genomes for metagenomic binning, comparative biology and taxonomic classification.</title>
        <authorList>
            <person name="Goeker M."/>
        </authorList>
    </citation>
    <scope>NUCLEOTIDE SEQUENCE [LARGE SCALE GENOMIC DNA]</scope>
    <source>
        <strain evidence="10 11">DSM 6462</strain>
    </source>
</reference>
<feature type="transmembrane region" description="Helical" evidence="8">
    <location>
        <begin position="276"/>
        <end position="299"/>
    </location>
</feature>
<dbReference type="Pfam" id="PF07690">
    <property type="entry name" value="MFS_1"/>
    <property type="match status" value="1"/>
</dbReference>
<protein>
    <submittedName>
        <fullName evidence="10">Putative MFS family arabinose efflux permease</fullName>
    </submittedName>
</protein>
<dbReference type="SUPFAM" id="SSF103473">
    <property type="entry name" value="MFS general substrate transporter"/>
    <property type="match status" value="1"/>
</dbReference>
<feature type="transmembrane region" description="Helical" evidence="8">
    <location>
        <begin position="58"/>
        <end position="78"/>
    </location>
</feature>
<dbReference type="InterPro" id="IPR020846">
    <property type="entry name" value="MFS_dom"/>
</dbReference>
<evidence type="ECO:0000256" key="3">
    <source>
        <dbReference type="ARBA" id="ARBA00022475"/>
    </source>
</evidence>
<sequence>MADAVSSRPLTRGDAKTLALASLGGALEFYDFIIYVFFAVVIGRLFFPPDMPEWLEQLQTFGIFAAGYLARPLGGVILAHFGDKTGRKRMFTLSIFMMALPTLIIGILPTYESIGYLAPLLLLVMRVFQGAAIGGEAPGAWVFVSEHVPQNRIGLACGLLTGGLTGGILLGSLMATLINYVYSPTEIHDFAWRIPFIVGGVFGLVAMYLRRWLHETPVFEAMRARKTLVADMPLKQVLSGYRPAVVVSMLVTWMLTAIVVVIILMTPTLMQRLHGLAPLITLYASIAATLGITLSAFTIGALIDRFGLLRVTLAGGPFFVVTAYALFIGTAADTAYLIPLSALAGIGAGLINVVPYTMVKAFPDYVRFTGVSFSYNVAYAIFGGLTPIAVQLLLVADGLGPVHYVAGATVIGIGAIVVYSLRPSLGLAGKVAQSPVR</sequence>
<proteinExistence type="predicted"/>
<evidence type="ECO:0000256" key="1">
    <source>
        <dbReference type="ARBA" id="ARBA00004651"/>
    </source>
</evidence>
<keyword evidence="7 8" id="KW-0472">Membrane</keyword>
<dbReference type="OrthoDB" id="9783227at2"/>
<feature type="transmembrane region" description="Helical" evidence="8">
    <location>
        <begin position="244"/>
        <end position="264"/>
    </location>
</feature>
<dbReference type="EMBL" id="QJJK01000008">
    <property type="protein sequence ID" value="PXW56402.1"/>
    <property type="molecule type" value="Genomic_DNA"/>
</dbReference>
<evidence type="ECO:0000259" key="9">
    <source>
        <dbReference type="PROSITE" id="PS50850"/>
    </source>
</evidence>
<accession>A0A2V3UD72</accession>
<feature type="transmembrane region" description="Helical" evidence="8">
    <location>
        <begin position="90"/>
        <end position="108"/>
    </location>
</feature>
<dbReference type="PROSITE" id="PS50850">
    <property type="entry name" value="MFS"/>
    <property type="match status" value="1"/>
</dbReference>
<dbReference type="Proteomes" id="UP000248021">
    <property type="component" value="Unassembled WGS sequence"/>
</dbReference>
<gene>
    <name evidence="10" type="ORF">C7450_108152</name>
</gene>
<comment type="subcellular location">
    <subcellularLocation>
        <location evidence="1">Cell membrane</location>
        <topology evidence="1">Multi-pass membrane protein</topology>
    </subcellularLocation>
</comment>
<name>A0A2V3UD72_9HYPH</name>
<evidence type="ECO:0000256" key="7">
    <source>
        <dbReference type="ARBA" id="ARBA00023136"/>
    </source>
</evidence>
<dbReference type="InterPro" id="IPR011701">
    <property type="entry name" value="MFS"/>
</dbReference>
<feature type="transmembrane region" description="Helical" evidence="8">
    <location>
        <begin position="18"/>
        <end position="46"/>
    </location>
</feature>
<evidence type="ECO:0000256" key="4">
    <source>
        <dbReference type="ARBA" id="ARBA00022692"/>
    </source>
</evidence>
<keyword evidence="4 8" id="KW-0812">Transmembrane</keyword>
<keyword evidence="11" id="KW-1185">Reference proteome</keyword>
<keyword evidence="6 8" id="KW-1133">Transmembrane helix</keyword>
<comment type="caution">
    <text evidence="10">The sequence shown here is derived from an EMBL/GenBank/DDBJ whole genome shotgun (WGS) entry which is preliminary data.</text>
</comment>
<keyword evidence="5" id="KW-0769">Symport</keyword>
<feature type="transmembrane region" description="Helical" evidence="8">
    <location>
        <begin position="402"/>
        <end position="421"/>
    </location>
</feature>
<dbReference type="PANTHER" id="PTHR43528">
    <property type="entry name" value="ALPHA-KETOGLUTARATE PERMEASE"/>
    <property type="match status" value="1"/>
</dbReference>
<feature type="transmembrane region" description="Helical" evidence="8">
    <location>
        <begin position="336"/>
        <end position="356"/>
    </location>
</feature>
<dbReference type="RefSeq" id="WP_110376149.1">
    <property type="nucleotide sequence ID" value="NZ_JAHBRY010000001.1"/>
</dbReference>
<evidence type="ECO:0000256" key="2">
    <source>
        <dbReference type="ARBA" id="ARBA00022448"/>
    </source>
</evidence>
<dbReference type="PANTHER" id="PTHR43528:SF7">
    <property type="entry name" value="MFS TRANSPORTER"/>
    <property type="match status" value="1"/>
</dbReference>
<dbReference type="GO" id="GO:0015293">
    <property type="term" value="F:symporter activity"/>
    <property type="evidence" value="ECO:0007669"/>
    <property type="project" value="UniProtKB-KW"/>
</dbReference>
<dbReference type="FunFam" id="1.20.1250.20:FF:000001">
    <property type="entry name" value="Dicarboxylate MFS transporter"/>
    <property type="match status" value="1"/>
</dbReference>
<evidence type="ECO:0000256" key="5">
    <source>
        <dbReference type="ARBA" id="ARBA00022847"/>
    </source>
</evidence>
<feature type="domain" description="Major facilitator superfamily (MFS) profile" evidence="9">
    <location>
        <begin position="17"/>
        <end position="426"/>
    </location>
</feature>
<feature type="transmembrane region" description="Helical" evidence="8">
    <location>
        <begin position="153"/>
        <end position="178"/>
    </location>
</feature>
<dbReference type="AlphaFoldDB" id="A0A2V3UD72"/>
<keyword evidence="3" id="KW-1003">Cell membrane</keyword>
<evidence type="ECO:0000313" key="11">
    <source>
        <dbReference type="Proteomes" id="UP000248021"/>
    </source>
</evidence>
<dbReference type="InterPro" id="IPR051084">
    <property type="entry name" value="H+-coupled_symporters"/>
</dbReference>
<evidence type="ECO:0000256" key="8">
    <source>
        <dbReference type="SAM" id="Phobius"/>
    </source>
</evidence>
<feature type="transmembrane region" description="Helical" evidence="8">
    <location>
        <begin position="311"/>
        <end position="330"/>
    </location>
</feature>
<feature type="transmembrane region" description="Helical" evidence="8">
    <location>
        <begin position="377"/>
        <end position="396"/>
    </location>
</feature>
<feature type="transmembrane region" description="Helical" evidence="8">
    <location>
        <begin position="190"/>
        <end position="209"/>
    </location>
</feature>